<dbReference type="Gene3D" id="1.10.10.1890">
    <property type="entry name" value="Ska1 microtubule binding domain-like"/>
    <property type="match status" value="1"/>
</dbReference>
<dbReference type="GO" id="GO:0007059">
    <property type="term" value="P:chromosome segregation"/>
    <property type="evidence" value="ECO:0007669"/>
    <property type="project" value="InterPro"/>
</dbReference>
<proteinExistence type="inferred from homology"/>
<dbReference type="InterPro" id="IPR009829">
    <property type="entry name" value="SKA1"/>
</dbReference>
<gene>
    <name evidence="5" type="ORF">V5799_022162</name>
</gene>
<evidence type="ECO:0000313" key="5">
    <source>
        <dbReference type="EMBL" id="KAK8788062.1"/>
    </source>
</evidence>
<evidence type="ECO:0000313" key="6">
    <source>
        <dbReference type="Proteomes" id="UP001321473"/>
    </source>
</evidence>
<dbReference type="PANTHER" id="PTHR28573">
    <property type="entry name" value="SPINDLE AND KINETOCHORE-ASSOCIATED PROTEIN 1"/>
    <property type="match status" value="1"/>
</dbReference>
<evidence type="ECO:0000256" key="3">
    <source>
        <dbReference type="ARBA" id="ARBA00047202"/>
    </source>
</evidence>
<dbReference type="GO" id="GO:0031110">
    <property type="term" value="P:regulation of microtubule polymerization or depolymerization"/>
    <property type="evidence" value="ECO:0007669"/>
    <property type="project" value="TreeGrafter"/>
</dbReference>
<evidence type="ECO:0000256" key="1">
    <source>
        <dbReference type="ARBA" id="ARBA00006836"/>
    </source>
</evidence>
<evidence type="ECO:0000256" key="2">
    <source>
        <dbReference type="ARBA" id="ARBA00047182"/>
    </source>
</evidence>
<evidence type="ECO:0000256" key="4">
    <source>
        <dbReference type="SAM" id="Coils"/>
    </source>
</evidence>
<dbReference type="GO" id="GO:0000940">
    <property type="term" value="C:outer kinetochore"/>
    <property type="evidence" value="ECO:0007669"/>
    <property type="project" value="TreeGrafter"/>
</dbReference>
<dbReference type="EMBL" id="JARKHS020001183">
    <property type="protein sequence ID" value="KAK8788062.1"/>
    <property type="molecule type" value="Genomic_DNA"/>
</dbReference>
<organism evidence="5 6">
    <name type="scientific">Amblyomma americanum</name>
    <name type="common">Lone star tick</name>
    <dbReference type="NCBI Taxonomy" id="6943"/>
    <lineage>
        <taxon>Eukaryota</taxon>
        <taxon>Metazoa</taxon>
        <taxon>Ecdysozoa</taxon>
        <taxon>Arthropoda</taxon>
        <taxon>Chelicerata</taxon>
        <taxon>Arachnida</taxon>
        <taxon>Acari</taxon>
        <taxon>Parasitiformes</taxon>
        <taxon>Ixodida</taxon>
        <taxon>Ixodoidea</taxon>
        <taxon>Ixodidae</taxon>
        <taxon>Amblyomminae</taxon>
        <taxon>Amblyomma</taxon>
    </lineage>
</organism>
<sequence>MSDEYIAGLHRKLDVLGLCVGLSRLSHDDAYFVKEAQAKLQEAIKSQRRCHELIAQYEELKEEEAKLFSDLQLQLQLAECMKKFVDDLPAAAPAQQATAARQKGGALQAGVATSVAYLTEDEFARVPKYMRGRFTLAGLNKLVDVFNRALSSKYALLSLPKTRLKDSQWKQVATYRQQETHETKGVRFLTDADLTKGPSAAFESSRAVSNFVVLMRHCGRLREIRGPQRIVRYVVV</sequence>
<dbReference type="Proteomes" id="UP001321473">
    <property type="component" value="Unassembled WGS sequence"/>
</dbReference>
<keyword evidence="4" id="KW-0175">Coiled coil</keyword>
<dbReference type="Pfam" id="PF07160">
    <property type="entry name" value="SKA1"/>
    <property type="match status" value="1"/>
</dbReference>
<dbReference type="GO" id="GO:0051301">
    <property type="term" value="P:cell division"/>
    <property type="evidence" value="ECO:0007669"/>
    <property type="project" value="InterPro"/>
</dbReference>
<accession>A0AAQ4FNN0</accession>
<dbReference type="GO" id="GO:0005876">
    <property type="term" value="C:spindle microtubule"/>
    <property type="evidence" value="ECO:0007669"/>
    <property type="project" value="TreeGrafter"/>
</dbReference>
<dbReference type="GO" id="GO:0072686">
    <property type="term" value="C:mitotic spindle"/>
    <property type="evidence" value="ECO:0007669"/>
    <property type="project" value="TreeGrafter"/>
</dbReference>
<dbReference type="InterPro" id="IPR042031">
    <property type="entry name" value="SKA1_MBD_sf"/>
</dbReference>
<reference evidence="5 6" key="1">
    <citation type="journal article" date="2023" name="Arcadia Sci">
        <title>De novo assembly of a long-read Amblyomma americanum tick genome.</title>
        <authorList>
            <person name="Chou S."/>
            <person name="Poskanzer K.E."/>
            <person name="Rollins M."/>
            <person name="Thuy-Boun P.S."/>
        </authorList>
    </citation>
    <scope>NUCLEOTIDE SEQUENCE [LARGE SCALE GENOMIC DNA]</scope>
    <source>
        <strain evidence="5">F_SG_1</strain>
        <tissue evidence="5">Salivary glands</tissue>
    </source>
</reference>
<comment type="caution">
    <text evidence="5">The sequence shown here is derived from an EMBL/GenBank/DDBJ whole genome shotgun (WGS) entry which is preliminary data.</text>
</comment>
<protein>
    <recommendedName>
        <fullName evidence="2">SKA complex subunit 1</fullName>
    </recommendedName>
    <alternativeName>
        <fullName evidence="3">Spindle and kinetochore-associated protein 1</fullName>
    </alternativeName>
</protein>
<dbReference type="GO" id="GO:0000278">
    <property type="term" value="P:mitotic cell cycle"/>
    <property type="evidence" value="ECO:0007669"/>
    <property type="project" value="TreeGrafter"/>
</dbReference>
<dbReference type="PANTHER" id="PTHR28573:SF1">
    <property type="entry name" value="SPINDLE AND KINETOCHORE-ASSOCIATED PROTEIN 1"/>
    <property type="match status" value="1"/>
</dbReference>
<name>A0AAQ4FNN0_AMBAM</name>
<dbReference type="AlphaFoldDB" id="A0AAQ4FNN0"/>
<comment type="similarity">
    <text evidence="1">Belongs to the SKA1 family.</text>
</comment>
<keyword evidence="6" id="KW-1185">Reference proteome</keyword>
<feature type="coiled-coil region" evidence="4">
    <location>
        <begin position="43"/>
        <end position="74"/>
    </location>
</feature>
<dbReference type="GO" id="GO:0008017">
    <property type="term" value="F:microtubule binding"/>
    <property type="evidence" value="ECO:0007669"/>
    <property type="project" value="InterPro"/>
</dbReference>